<dbReference type="EMBL" id="RHFK02000017">
    <property type="protein sequence ID" value="TWW61382.1"/>
    <property type="molecule type" value="Genomic_DNA"/>
</dbReference>
<protein>
    <submittedName>
        <fullName evidence="2">Uncharacterized protein</fullName>
    </submittedName>
</protein>
<name>A0A5C6N1J4_9TELE</name>
<reference evidence="2 3" key="1">
    <citation type="submission" date="2019-04" db="EMBL/GenBank/DDBJ databases">
        <title>Chromosome genome assembly for Takifugu flavidus.</title>
        <authorList>
            <person name="Xiao S."/>
        </authorList>
    </citation>
    <scope>NUCLEOTIDE SEQUENCE [LARGE SCALE GENOMIC DNA]</scope>
    <source>
        <strain evidence="2">HTHZ2018</strain>
        <tissue evidence="2">Muscle</tissue>
    </source>
</reference>
<accession>A0A5C6N1J4</accession>
<proteinExistence type="predicted"/>
<keyword evidence="3" id="KW-1185">Reference proteome</keyword>
<gene>
    <name evidence="2" type="ORF">D4764_04G0000280</name>
</gene>
<comment type="caution">
    <text evidence="2">The sequence shown here is derived from an EMBL/GenBank/DDBJ whole genome shotgun (WGS) entry which is preliminary data.</text>
</comment>
<organism evidence="2 3">
    <name type="scientific">Takifugu flavidus</name>
    <name type="common">sansaifugu</name>
    <dbReference type="NCBI Taxonomy" id="433684"/>
    <lineage>
        <taxon>Eukaryota</taxon>
        <taxon>Metazoa</taxon>
        <taxon>Chordata</taxon>
        <taxon>Craniata</taxon>
        <taxon>Vertebrata</taxon>
        <taxon>Euteleostomi</taxon>
        <taxon>Actinopterygii</taxon>
        <taxon>Neopterygii</taxon>
        <taxon>Teleostei</taxon>
        <taxon>Neoteleostei</taxon>
        <taxon>Acanthomorphata</taxon>
        <taxon>Eupercaria</taxon>
        <taxon>Tetraodontiformes</taxon>
        <taxon>Tetradontoidea</taxon>
        <taxon>Tetraodontidae</taxon>
        <taxon>Takifugu</taxon>
    </lineage>
</organism>
<feature type="region of interest" description="Disordered" evidence="1">
    <location>
        <begin position="76"/>
        <end position="153"/>
    </location>
</feature>
<evidence type="ECO:0000256" key="1">
    <source>
        <dbReference type="SAM" id="MobiDB-lite"/>
    </source>
</evidence>
<evidence type="ECO:0000313" key="3">
    <source>
        <dbReference type="Proteomes" id="UP000324091"/>
    </source>
</evidence>
<sequence length="192" mass="20523">MGSAAVLLGNNQEAGRQGPDPICGPLFLPGLLWASSGPPGPTVGTSPSILSCCCRAEPQDLGRWSKLSRGRCFLSLGWSRGGPPTPGPGEDPRRQVPGRTPDDRSRGRQVPGRTPDARSGEDPRRQVPGRTGPGEDPRRQVPGRTPDARSRGGLVPFWTLLMDQEEPPELLCWRTFEDNMSTCGPDGVGHLG</sequence>
<dbReference type="Proteomes" id="UP000324091">
    <property type="component" value="Chromosome 4"/>
</dbReference>
<feature type="compositionally biased region" description="Basic and acidic residues" evidence="1">
    <location>
        <begin position="90"/>
        <end position="106"/>
    </location>
</feature>
<feature type="compositionally biased region" description="Basic and acidic residues" evidence="1">
    <location>
        <begin position="115"/>
        <end position="125"/>
    </location>
</feature>
<evidence type="ECO:0000313" key="2">
    <source>
        <dbReference type="EMBL" id="TWW61382.1"/>
    </source>
</evidence>
<dbReference type="AlphaFoldDB" id="A0A5C6N1J4"/>